<accession>A0ABU1TN26</accession>
<dbReference type="Proteomes" id="UP001255185">
    <property type="component" value="Unassembled WGS sequence"/>
</dbReference>
<proteinExistence type="predicted"/>
<sequence length="149" mass="16766">MITLLFSGRSASVMRAVEKANEILASDTFYETIASLPQMSNTTLSSPEIAKILKTTDRKITVATYWNPFGAVTKTMNSYRFDVNTNKISCVTAYAVNTLINQTIQVIALLGNNINFSNSEHYNEEEENAFPWRIGEIAEIISRKTRRFA</sequence>
<comment type="caution">
    <text evidence="1">The sequence shown here is derived from an EMBL/GenBank/DDBJ whole genome shotgun (WGS) entry which is preliminary data.</text>
</comment>
<dbReference type="RefSeq" id="WP_310025497.1">
    <property type="nucleotide sequence ID" value="NZ_JAVDVI010000005.1"/>
</dbReference>
<dbReference type="EMBL" id="JAVDVI010000005">
    <property type="protein sequence ID" value="MDR6967384.1"/>
    <property type="molecule type" value="Genomic_DNA"/>
</dbReference>
<evidence type="ECO:0000313" key="1">
    <source>
        <dbReference type="EMBL" id="MDR6967384.1"/>
    </source>
</evidence>
<keyword evidence="2" id="KW-1185">Reference proteome</keyword>
<reference evidence="1 2" key="1">
    <citation type="submission" date="2023-07" db="EMBL/GenBank/DDBJ databases">
        <title>Sorghum-associated microbial communities from plants grown in Nebraska, USA.</title>
        <authorList>
            <person name="Schachtman D."/>
        </authorList>
    </citation>
    <scope>NUCLEOTIDE SEQUENCE [LARGE SCALE GENOMIC DNA]</scope>
    <source>
        <strain evidence="1 2">3773</strain>
    </source>
</reference>
<protein>
    <submittedName>
        <fullName evidence="1">Uncharacterized protein</fullName>
    </submittedName>
</protein>
<name>A0ABU1TN26_9FLAO</name>
<gene>
    <name evidence="1" type="ORF">J2X31_001395</name>
</gene>
<organism evidence="1 2">
    <name type="scientific">Flavobacterium arsenatis</name>
    <dbReference type="NCBI Taxonomy" id="1484332"/>
    <lineage>
        <taxon>Bacteria</taxon>
        <taxon>Pseudomonadati</taxon>
        <taxon>Bacteroidota</taxon>
        <taxon>Flavobacteriia</taxon>
        <taxon>Flavobacteriales</taxon>
        <taxon>Flavobacteriaceae</taxon>
        <taxon>Flavobacterium</taxon>
    </lineage>
</organism>
<evidence type="ECO:0000313" key="2">
    <source>
        <dbReference type="Proteomes" id="UP001255185"/>
    </source>
</evidence>